<sequence>MDTLHSRVETLQKAVGEWPDMLDKRHNDVADALSRKLVEEYVVALTVVESDFLDQIQESSKTDAGYLKLMEQVQSGLIRKYWLDSGLLYAKGGRVFRPTGMLHAVC</sequence>
<dbReference type="EMBL" id="JACGWL010000777">
    <property type="protein sequence ID" value="KAK4382006.1"/>
    <property type="molecule type" value="Genomic_DNA"/>
</dbReference>
<proteinExistence type="predicted"/>
<evidence type="ECO:0000313" key="1">
    <source>
        <dbReference type="EMBL" id="KAK4382006.1"/>
    </source>
</evidence>
<dbReference type="Proteomes" id="UP001289374">
    <property type="component" value="Unassembled WGS sequence"/>
</dbReference>
<evidence type="ECO:0000313" key="2">
    <source>
        <dbReference type="Proteomes" id="UP001289374"/>
    </source>
</evidence>
<dbReference type="AlphaFoldDB" id="A0AAE1T5Q9"/>
<organism evidence="1 2">
    <name type="scientific">Sesamum angolense</name>
    <dbReference type="NCBI Taxonomy" id="2727404"/>
    <lineage>
        <taxon>Eukaryota</taxon>
        <taxon>Viridiplantae</taxon>
        <taxon>Streptophyta</taxon>
        <taxon>Embryophyta</taxon>
        <taxon>Tracheophyta</taxon>
        <taxon>Spermatophyta</taxon>
        <taxon>Magnoliopsida</taxon>
        <taxon>eudicotyledons</taxon>
        <taxon>Gunneridae</taxon>
        <taxon>Pentapetalae</taxon>
        <taxon>asterids</taxon>
        <taxon>lamiids</taxon>
        <taxon>Lamiales</taxon>
        <taxon>Pedaliaceae</taxon>
        <taxon>Sesamum</taxon>
    </lineage>
</organism>
<reference evidence="1" key="2">
    <citation type="journal article" date="2024" name="Plant">
        <title>Genomic evolution and insights into agronomic trait innovations of Sesamum species.</title>
        <authorList>
            <person name="Miao H."/>
            <person name="Wang L."/>
            <person name="Qu L."/>
            <person name="Liu H."/>
            <person name="Sun Y."/>
            <person name="Le M."/>
            <person name="Wang Q."/>
            <person name="Wei S."/>
            <person name="Zheng Y."/>
            <person name="Lin W."/>
            <person name="Duan Y."/>
            <person name="Cao H."/>
            <person name="Xiong S."/>
            <person name="Wang X."/>
            <person name="Wei L."/>
            <person name="Li C."/>
            <person name="Ma Q."/>
            <person name="Ju M."/>
            <person name="Zhao R."/>
            <person name="Li G."/>
            <person name="Mu C."/>
            <person name="Tian Q."/>
            <person name="Mei H."/>
            <person name="Zhang T."/>
            <person name="Gao T."/>
            <person name="Zhang H."/>
        </authorList>
    </citation>
    <scope>NUCLEOTIDE SEQUENCE</scope>
    <source>
        <strain evidence="1">K16</strain>
    </source>
</reference>
<protein>
    <submittedName>
        <fullName evidence="1">Uncharacterized protein</fullName>
    </submittedName>
</protein>
<name>A0AAE1T5Q9_9LAMI</name>
<gene>
    <name evidence="1" type="ORF">Sango_2915700</name>
</gene>
<comment type="caution">
    <text evidence="1">The sequence shown here is derived from an EMBL/GenBank/DDBJ whole genome shotgun (WGS) entry which is preliminary data.</text>
</comment>
<reference evidence="1" key="1">
    <citation type="submission" date="2020-06" db="EMBL/GenBank/DDBJ databases">
        <authorList>
            <person name="Li T."/>
            <person name="Hu X."/>
            <person name="Zhang T."/>
            <person name="Song X."/>
            <person name="Zhang H."/>
            <person name="Dai N."/>
            <person name="Sheng W."/>
            <person name="Hou X."/>
            <person name="Wei L."/>
        </authorList>
    </citation>
    <scope>NUCLEOTIDE SEQUENCE</scope>
    <source>
        <strain evidence="1">K16</strain>
        <tissue evidence="1">Leaf</tissue>
    </source>
</reference>
<keyword evidence="2" id="KW-1185">Reference proteome</keyword>
<accession>A0AAE1T5Q9</accession>